<evidence type="ECO:0000313" key="2">
    <source>
        <dbReference type="Proteomes" id="UP000179221"/>
    </source>
</evidence>
<dbReference type="Proteomes" id="UP000179221">
    <property type="component" value="Unassembled WGS sequence"/>
</dbReference>
<organism evidence="1 2">
    <name type="scientific">Candidatus Woesebacteria bacterium RIFCSPHIGHO2_01_FULL_40_22</name>
    <dbReference type="NCBI Taxonomy" id="1802499"/>
    <lineage>
        <taxon>Bacteria</taxon>
        <taxon>Candidatus Woeseibacteriota</taxon>
    </lineage>
</organism>
<dbReference type="EMBL" id="MGGL01000019">
    <property type="protein sequence ID" value="OGM25805.1"/>
    <property type="molecule type" value="Genomic_DNA"/>
</dbReference>
<protein>
    <submittedName>
        <fullName evidence="1">Uncharacterized protein</fullName>
    </submittedName>
</protein>
<reference evidence="1 2" key="1">
    <citation type="journal article" date="2016" name="Nat. Commun.">
        <title>Thousands of microbial genomes shed light on interconnected biogeochemical processes in an aquifer system.</title>
        <authorList>
            <person name="Anantharaman K."/>
            <person name="Brown C.T."/>
            <person name="Hug L.A."/>
            <person name="Sharon I."/>
            <person name="Castelle C.J."/>
            <person name="Probst A.J."/>
            <person name="Thomas B.C."/>
            <person name="Singh A."/>
            <person name="Wilkins M.J."/>
            <person name="Karaoz U."/>
            <person name="Brodie E.L."/>
            <person name="Williams K.H."/>
            <person name="Hubbard S.S."/>
            <person name="Banfield J.F."/>
        </authorList>
    </citation>
    <scope>NUCLEOTIDE SEQUENCE [LARGE SCALE GENOMIC DNA]</scope>
</reference>
<evidence type="ECO:0000313" key="1">
    <source>
        <dbReference type="EMBL" id="OGM25805.1"/>
    </source>
</evidence>
<gene>
    <name evidence="1" type="ORF">A2628_00610</name>
</gene>
<sequence length="101" mass="11454">MNAERKLTKTGLKKQAAFGSLISLEIGIIEKSMRVVGDESSLKIANAVTSLMDDLVRAEELGYKLDENLVRKARVYIERFQDKAQSVLNREEERLKGKRTN</sequence>
<comment type="caution">
    <text evidence="1">The sequence shown here is derived from an EMBL/GenBank/DDBJ whole genome shotgun (WGS) entry which is preliminary data.</text>
</comment>
<proteinExistence type="predicted"/>
<name>A0A1F7YH08_9BACT</name>
<dbReference type="AlphaFoldDB" id="A0A1F7YH08"/>
<accession>A0A1F7YH08</accession>